<dbReference type="PANTHER" id="PTHR45138:SF9">
    <property type="entry name" value="DIGUANYLATE CYCLASE DGCM-RELATED"/>
    <property type="match status" value="1"/>
</dbReference>
<evidence type="ECO:0000256" key="1">
    <source>
        <dbReference type="ARBA" id="ARBA00012528"/>
    </source>
</evidence>
<dbReference type="Pfam" id="PF00990">
    <property type="entry name" value="GGDEF"/>
    <property type="match status" value="1"/>
</dbReference>
<dbReference type="EC" id="2.7.7.65" evidence="1"/>
<dbReference type="PROSITE" id="PS50887">
    <property type="entry name" value="GGDEF"/>
    <property type="match status" value="1"/>
</dbReference>
<dbReference type="AlphaFoldDB" id="A0A139BX71"/>
<dbReference type="SMART" id="SM00267">
    <property type="entry name" value="GGDEF"/>
    <property type="match status" value="1"/>
</dbReference>
<dbReference type="GO" id="GO:0005886">
    <property type="term" value="C:plasma membrane"/>
    <property type="evidence" value="ECO:0007669"/>
    <property type="project" value="TreeGrafter"/>
</dbReference>
<dbReference type="NCBIfam" id="TIGR00254">
    <property type="entry name" value="GGDEF"/>
    <property type="match status" value="1"/>
</dbReference>
<name>A0A139BX71_9PROT</name>
<feature type="transmembrane region" description="Helical" evidence="3">
    <location>
        <begin position="65"/>
        <end position="85"/>
    </location>
</feature>
<feature type="transmembrane region" description="Helical" evidence="3">
    <location>
        <begin position="152"/>
        <end position="171"/>
    </location>
</feature>
<dbReference type="InterPro" id="IPR050469">
    <property type="entry name" value="Diguanylate_Cyclase"/>
</dbReference>
<evidence type="ECO:0000256" key="3">
    <source>
        <dbReference type="SAM" id="Phobius"/>
    </source>
</evidence>
<comment type="caution">
    <text evidence="5">The sequence shown here is derived from an EMBL/GenBank/DDBJ whole genome shotgun (WGS) entry which is preliminary data.</text>
</comment>
<protein>
    <recommendedName>
        <fullName evidence="1">diguanylate cyclase</fullName>
        <ecNumber evidence="1">2.7.7.65</ecNumber>
    </recommendedName>
</protein>
<gene>
    <name evidence="5" type="ORF">AWT59_0309</name>
</gene>
<keyword evidence="3" id="KW-0472">Membrane</keyword>
<accession>A0A139BX71</accession>
<evidence type="ECO:0000256" key="2">
    <source>
        <dbReference type="ARBA" id="ARBA00034247"/>
    </source>
</evidence>
<dbReference type="PATRIC" id="fig|1796491.3.peg.337"/>
<evidence type="ECO:0000313" key="6">
    <source>
        <dbReference type="Proteomes" id="UP000070578"/>
    </source>
</evidence>
<feature type="transmembrane region" description="Helical" evidence="3">
    <location>
        <begin position="6"/>
        <end position="27"/>
    </location>
</feature>
<reference evidence="5 6" key="2">
    <citation type="submission" date="2016-03" db="EMBL/GenBank/DDBJ databases">
        <title>New uncultured bacterium of the family Gallionellaceae from acid mine drainage: description and reconstruction of genome based on metagenomic analysis of microbial community.</title>
        <authorList>
            <person name="Kadnikov V."/>
            <person name="Ivasenko D."/>
            <person name="Beletsky A."/>
            <person name="Mardanov A."/>
            <person name="Danilova E."/>
            <person name="Pimenov N."/>
            <person name="Karnachuk O."/>
            <person name="Ravin N."/>
        </authorList>
    </citation>
    <scope>NUCLEOTIDE SEQUENCE [LARGE SCALE GENOMIC DNA]</scope>
    <source>
        <strain evidence="5">ShG14-8</strain>
    </source>
</reference>
<organism evidence="5 6">
    <name type="scientific">Candidatus Gallionella acididurans</name>
    <dbReference type="NCBI Taxonomy" id="1796491"/>
    <lineage>
        <taxon>Bacteria</taxon>
        <taxon>Pseudomonadati</taxon>
        <taxon>Pseudomonadota</taxon>
        <taxon>Betaproteobacteria</taxon>
        <taxon>Nitrosomonadales</taxon>
        <taxon>Gallionellaceae</taxon>
        <taxon>Gallionella</taxon>
    </lineage>
</organism>
<dbReference type="CDD" id="cd01949">
    <property type="entry name" value="GGDEF"/>
    <property type="match status" value="1"/>
</dbReference>
<proteinExistence type="predicted"/>
<reference evidence="5 6" key="1">
    <citation type="submission" date="2016-02" db="EMBL/GenBank/DDBJ databases">
        <authorList>
            <person name="Wen L."/>
            <person name="He K."/>
            <person name="Yang H."/>
        </authorList>
    </citation>
    <scope>NUCLEOTIDE SEQUENCE [LARGE SCALE GENOMIC DNA]</scope>
    <source>
        <strain evidence="5">ShG14-8</strain>
    </source>
</reference>
<dbReference type="InterPro" id="IPR000160">
    <property type="entry name" value="GGDEF_dom"/>
</dbReference>
<feature type="transmembrane region" description="Helical" evidence="3">
    <location>
        <begin position="120"/>
        <end position="140"/>
    </location>
</feature>
<evidence type="ECO:0000259" key="4">
    <source>
        <dbReference type="PROSITE" id="PS50887"/>
    </source>
</evidence>
<comment type="catalytic activity">
    <reaction evidence="2">
        <text>2 GTP = 3',3'-c-di-GMP + 2 diphosphate</text>
        <dbReference type="Rhea" id="RHEA:24898"/>
        <dbReference type="ChEBI" id="CHEBI:33019"/>
        <dbReference type="ChEBI" id="CHEBI:37565"/>
        <dbReference type="ChEBI" id="CHEBI:58805"/>
        <dbReference type="EC" id="2.7.7.65"/>
    </reaction>
</comment>
<feature type="domain" description="GGDEF" evidence="4">
    <location>
        <begin position="254"/>
        <end position="388"/>
    </location>
</feature>
<feature type="transmembrane region" description="Helical" evidence="3">
    <location>
        <begin position="97"/>
        <end position="114"/>
    </location>
</feature>
<keyword evidence="3" id="KW-1133">Transmembrane helix</keyword>
<dbReference type="PANTHER" id="PTHR45138">
    <property type="entry name" value="REGULATORY COMPONENTS OF SENSORY TRANSDUCTION SYSTEM"/>
    <property type="match status" value="1"/>
</dbReference>
<dbReference type="Gene3D" id="3.30.70.270">
    <property type="match status" value="1"/>
</dbReference>
<evidence type="ECO:0000313" key="5">
    <source>
        <dbReference type="EMBL" id="KXS33589.1"/>
    </source>
</evidence>
<dbReference type="InterPro" id="IPR043128">
    <property type="entry name" value="Rev_trsase/Diguanyl_cyclase"/>
</dbReference>
<dbReference type="SUPFAM" id="SSF55073">
    <property type="entry name" value="Nucleotide cyclase"/>
    <property type="match status" value="1"/>
</dbReference>
<dbReference type="InterPro" id="IPR029787">
    <property type="entry name" value="Nucleotide_cyclase"/>
</dbReference>
<sequence>MNLDPRTLLFSLILTCGLSVLGMFVAATCRSGGRTRDGMGKWAAAMFLQTLTWGLVAARGTIPDFLSVIAANGFLAASYALMLVAIHEFQQRQLPRWQYLVPVALILVISAILPDNIRSRFIWDGVIYALQMVLIARALLSDRKTRSGQAWRLLFGGIVMLVLVLGLRGAVALSGHTDFAQPQNTAGVQPIQIIAFIAAMSTALLGSIGFVLLVKERTDREVMLLAMTDSLTQIPNRRALMDYAQHALARRNGLPLALLMIDVDHFKLINDTHGHQTGDEVLSKIPVLLAGRLRGYDYLGRYGGEEFCVVAPDTGAAGALELAESLRETIASTVLNTECGEISVSVSIGVSCCRPDAAPELKTVLAEADAALYDAKHSGRNKVVCFGGEKV</sequence>
<dbReference type="EMBL" id="LSLI01000004">
    <property type="protein sequence ID" value="KXS33589.1"/>
    <property type="molecule type" value="Genomic_DNA"/>
</dbReference>
<dbReference type="FunFam" id="3.30.70.270:FF:000001">
    <property type="entry name" value="Diguanylate cyclase domain protein"/>
    <property type="match status" value="1"/>
</dbReference>
<dbReference type="Proteomes" id="UP000070578">
    <property type="component" value="Unassembled WGS sequence"/>
</dbReference>
<keyword evidence="3" id="KW-0812">Transmembrane</keyword>
<dbReference type="GO" id="GO:1902201">
    <property type="term" value="P:negative regulation of bacterial-type flagellum-dependent cell motility"/>
    <property type="evidence" value="ECO:0007669"/>
    <property type="project" value="TreeGrafter"/>
</dbReference>
<feature type="transmembrane region" description="Helical" evidence="3">
    <location>
        <begin position="191"/>
        <end position="214"/>
    </location>
</feature>
<dbReference type="GO" id="GO:0043709">
    <property type="term" value="P:cell adhesion involved in single-species biofilm formation"/>
    <property type="evidence" value="ECO:0007669"/>
    <property type="project" value="TreeGrafter"/>
</dbReference>
<dbReference type="GO" id="GO:0052621">
    <property type="term" value="F:diguanylate cyclase activity"/>
    <property type="evidence" value="ECO:0007669"/>
    <property type="project" value="UniProtKB-EC"/>
</dbReference>